<proteinExistence type="predicted"/>
<dbReference type="Pfam" id="PF14759">
    <property type="entry name" value="Reductase_C"/>
    <property type="match status" value="1"/>
</dbReference>
<evidence type="ECO:0000313" key="8">
    <source>
        <dbReference type="Proteomes" id="UP001602119"/>
    </source>
</evidence>
<evidence type="ECO:0000313" key="7">
    <source>
        <dbReference type="EMBL" id="MFF4773361.1"/>
    </source>
</evidence>
<dbReference type="EMBL" id="JBIAXI010000005">
    <property type="protein sequence ID" value="MFF4773361.1"/>
    <property type="molecule type" value="Genomic_DNA"/>
</dbReference>
<protein>
    <submittedName>
        <fullName evidence="7">NAD(P)/FAD-dependent oxidoreductase</fullName>
    </submittedName>
</protein>
<comment type="caution">
    <text evidence="7">The sequence shown here is derived from an EMBL/GenBank/DDBJ whole genome shotgun (WGS) entry which is preliminary data.</text>
</comment>
<gene>
    <name evidence="7" type="ORF">ACFY05_10935</name>
</gene>
<dbReference type="Proteomes" id="UP001602119">
    <property type="component" value="Unassembled WGS sequence"/>
</dbReference>
<reference evidence="7 8" key="1">
    <citation type="submission" date="2024-10" db="EMBL/GenBank/DDBJ databases">
        <title>The Natural Products Discovery Center: Release of the First 8490 Sequenced Strains for Exploring Actinobacteria Biosynthetic Diversity.</title>
        <authorList>
            <person name="Kalkreuter E."/>
            <person name="Kautsar S.A."/>
            <person name="Yang D."/>
            <person name="Bader C.D."/>
            <person name="Teijaro C.N."/>
            <person name="Fluegel L."/>
            <person name="Davis C.M."/>
            <person name="Simpson J.R."/>
            <person name="Lauterbach L."/>
            <person name="Steele A.D."/>
            <person name="Gui C."/>
            <person name="Meng S."/>
            <person name="Li G."/>
            <person name="Viehrig K."/>
            <person name="Ye F."/>
            <person name="Su P."/>
            <person name="Kiefer A.F."/>
            <person name="Nichols A."/>
            <person name="Cepeda A.J."/>
            <person name="Yan W."/>
            <person name="Fan B."/>
            <person name="Jiang Y."/>
            <person name="Adhikari A."/>
            <person name="Zheng C.-J."/>
            <person name="Schuster L."/>
            <person name="Cowan T.M."/>
            <person name="Smanski M.J."/>
            <person name="Chevrette M.G."/>
            <person name="De Carvalho L.P.S."/>
            <person name="Shen B."/>
        </authorList>
    </citation>
    <scope>NUCLEOTIDE SEQUENCE [LARGE SCALE GENOMIC DNA]</scope>
    <source>
        <strain evidence="7 8">NPDC001281</strain>
    </source>
</reference>
<keyword evidence="2" id="KW-0285">Flavoprotein</keyword>
<organism evidence="7 8">
    <name type="scientific">Microtetraspora fusca</name>
    <dbReference type="NCBI Taxonomy" id="1997"/>
    <lineage>
        <taxon>Bacteria</taxon>
        <taxon>Bacillati</taxon>
        <taxon>Actinomycetota</taxon>
        <taxon>Actinomycetes</taxon>
        <taxon>Streptosporangiales</taxon>
        <taxon>Streptosporangiaceae</taxon>
        <taxon>Microtetraspora</taxon>
    </lineage>
</organism>
<dbReference type="InterPro" id="IPR050446">
    <property type="entry name" value="FAD-oxidoreductase/Apoptosis"/>
</dbReference>
<dbReference type="SUPFAM" id="SSF51905">
    <property type="entry name" value="FAD/NAD(P)-binding domain"/>
    <property type="match status" value="1"/>
</dbReference>
<comment type="cofactor">
    <cofactor evidence="1">
        <name>FAD</name>
        <dbReference type="ChEBI" id="CHEBI:57692"/>
    </cofactor>
</comment>
<dbReference type="InterPro" id="IPR023753">
    <property type="entry name" value="FAD/NAD-binding_dom"/>
</dbReference>
<evidence type="ECO:0000256" key="4">
    <source>
        <dbReference type="ARBA" id="ARBA00023002"/>
    </source>
</evidence>
<keyword evidence="4" id="KW-0560">Oxidoreductase</keyword>
<dbReference type="InterPro" id="IPR036188">
    <property type="entry name" value="FAD/NAD-bd_sf"/>
</dbReference>
<evidence type="ECO:0000259" key="5">
    <source>
        <dbReference type="Pfam" id="PF07992"/>
    </source>
</evidence>
<dbReference type="Gene3D" id="3.50.50.60">
    <property type="entry name" value="FAD/NAD(P)-binding domain"/>
    <property type="match status" value="2"/>
</dbReference>
<evidence type="ECO:0000256" key="3">
    <source>
        <dbReference type="ARBA" id="ARBA00022827"/>
    </source>
</evidence>
<dbReference type="InterPro" id="IPR016156">
    <property type="entry name" value="FAD/NAD-linked_Rdtase_dimer_sf"/>
</dbReference>
<dbReference type="Pfam" id="PF07992">
    <property type="entry name" value="Pyr_redox_2"/>
    <property type="match status" value="1"/>
</dbReference>
<dbReference type="Gene3D" id="3.30.390.30">
    <property type="match status" value="1"/>
</dbReference>
<dbReference type="PANTHER" id="PTHR43557:SF2">
    <property type="entry name" value="RIESKE DOMAIN-CONTAINING PROTEIN-RELATED"/>
    <property type="match status" value="1"/>
</dbReference>
<evidence type="ECO:0000256" key="2">
    <source>
        <dbReference type="ARBA" id="ARBA00022630"/>
    </source>
</evidence>
<evidence type="ECO:0000256" key="1">
    <source>
        <dbReference type="ARBA" id="ARBA00001974"/>
    </source>
</evidence>
<name>A0ABW6V342_MICFU</name>
<dbReference type="RefSeq" id="WP_387341731.1">
    <property type="nucleotide sequence ID" value="NZ_JBIAXI010000005.1"/>
</dbReference>
<feature type="domain" description="FAD/NAD(P)-binding" evidence="5">
    <location>
        <begin position="6"/>
        <end position="313"/>
    </location>
</feature>
<dbReference type="PRINTS" id="PR00368">
    <property type="entry name" value="FADPNR"/>
</dbReference>
<accession>A0ABW6V342</accession>
<dbReference type="InterPro" id="IPR028202">
    <property type="entry name" value="Reductase_C"/>
</dbReference>
<dbReference type="PRINTS" id="PR00411">
    <property type="entry name" value="PNDRDTASEI"/>
</dbReference>
<feature type="domain" description="Reductase C-terminal" evidence="6">
    <location>
        <begin position="341"/>
        <end position="405"/>
    </location>
</feature>
<keyword evidence="8" id="KW-1185">Reference proteome</keyword>
<sequence>MADISRIAVVGASLAGLRAVQTLRSEGFAGDITLIGEEAHRPYNRPPLSKSVLRGDDDVTLPGAEEIGGEWLRNRRAVRLRLDGAGSAGGGAGAAAAGAGGGSVTLDDGAEIPFDGLVIATGARPRRLAERPGGVHELRTIDDALALRADLAGHRNLVIVGGGFIGGEIASTARALGLTVTLIDAGPYPMHRVLGTDSARWLAAHHRKNGVELISGVRVAGFEGGGRVTGVRLEGGRSIPADLVVAGMGIVPNVEWLEGSGLALDDGVVCTPSLFAEGTSTIVAAGDVARWRHELYGGALVRVEHWANANGQGAVAARNLLAGPESAVPYADVPSFGTHAHGARIQAAGLPHLADEARTVHGAPEEDSFAVAFLRSGVLVGAVGVNAPKELNRLKRGIAAGDVLEVAAS</sequence>
<keyword evidence="3" id="KW-0274">FAD</keyword>
<dbReference type="SUPFAM" id="SSF55424">
    <property type="entry name" value="FAD/NAD-linked reductases, dimerisation (C-terminal) domain"/>
    <property type="match status" value="1"/>
</dbReference>
<dbReference type="PANTHER" id="PTHR43557">
    <property type="entry name" value="APOPTOSIS-INDUCING FACTOR 1"/>
    <property type="match status" value="1"/>
</dbReference>
<evidence type="ECO:0000259" key="6">
    <source>
        <dbReference type="Pfam" id="PF14759"/>
    </source>
</evidence>